<dbReference type="SUPFAM" id="SSF52540">
    <property type="entry name" value="P-loop containing nucleoside triphosphate hydrolases"/>
    <property type="match status" value="1"/>
</dbReference>
<dbReference type="GO" id="GO:0042393">
    <property type="term" value="F:histone binding"/>
    <property type="evidence" value="ECO:0007669"/>
    <property type="project" value="TreeGrafter"/>
</dbReference>
<accession>A0AAD2E8X1</accession>
<dbReference type="GO" id="GO:0005634">
    <property type="term" value="C:nucleus"/>
    <property type="evidence" value="ECO:0007669"/>
    <property type="project" value="TreeGrafter"/>
</dbReference>
<organism evidence="4 5">
    <name type="scientific">Fraxinus pennsylvanica</name>
    <dbReference type="NCBI Taxonomy" id="56036"/>
    <lineage>
        <taxon>Eukaryota</taxon>
        <taxon>Viridiplantae</taxon>
        <taxon>Streptophyta</taxon>
        <taxon>Embryophyta</taxon>
        <taxon>Tracheophyta</taxon>
        <taxon>Spermatophyta</taxon>
        <taxon>Magnoliopsida</taxon>
        <taxon>eudicotyledons</taxon>
        <taxon>Gunneridae</taxon>
        <taxon>Pentapetalae</taxon>
        <taxon>asterids</taxon>
        <taxon>lamiids</taxon>
        <taxon>Lamiales</taxon>
        <taxon>Oleaceae</taxon>
        <taxon>Oleeae</taxon>
        <taxon>Fraxinus</taxon>
    </lineage>
</organism>
<feature type="coiled-coil region" evidence="2">
    <location>
        <begin position="298"/>
        <end position="325"/>
    </location>
</feature>
<dbReference type="AlphaFoldDB" id="A0AAD2E8X1"/>
<dbReference type="GO" id="GO:0003682">
    <property type="term" value="F:chromatin binding"/>
    <property type="evidence" value="ECO:0007669"/>
    <property type="project" value="TreeGrafter"/>
</dbReference>
<evidence type="ECO:0000256" key="3">
    <source>
        <dbReference type="SAM" id="MobiDB-lite"/>
    </source>
</evidence>
<keyword evidence="1" id="KW-0539">Nucleus</keyword>
<dbReference type="GO" id="GO:0003677">
    <property type="term" value="F:DNA binding"/>
    <property type="evidence" value="ECO:0007669"/>
    <property type="project" value="TreeGrafter"/>
</dbReference>
<dbReference type="GO" id="GO:0140658">
    <property type="term" value="F:ATP-dependent chromatin remodeler activity"/>
    <property type="evidence" value="ECO:0007669"/>
    <property type="project" value="TreeGrafter"/>
</dbReference>
<dbReference type="PANTHER" id="PTHR45623:SF13">
    <property type="entry name" value="HELICASE PROTEIN MOM1"/>
    <property type="match status" value="1"/>
</dbReference>
<name>A0AAD2E8X1_9LAMI</name>
<keyword evidence="2" id="KW-0175">Coiled coil</keyword>
<evidence type="ECO:0000256" key="1">
    <source>
        <dbReference type="ARBA" id="ARBA00023242"/>
    </source>
</evidence>
<evidence type="ECO:0000313" key="5">
    <source>
        <dbReference type="Proteomes" id="UP000834106"/>
    </source>
</evidence>
<evidence type="ECO:0008006" key="6">
    <source>
        <dbReference type="Google" id="ProtNLM"/>
    </source>
</evidence>
<gene>
    <name evidence="4" type="ORF">FPE_LOCUS30607</name>
</gene>
<dbReference type="Gene3D" id="3.40.50.300">
    <property type="entry name" value="P-loop containing nucleotide triphosphate hydrolases"/>
    <property type="match status" value="1"/>
</dbReference>
<keyword evidence="5" id="KW-1185">Reference proteome</keyword>
<dbReference type="InterPro" id="IPR027417">
    <property type="entry name" value="P-loop_NTPase"/>
</dbReference>
<dbReference type="EMBL" id="OU503054">
    <property type="protein sequence ID" value="CAI9783177.1"/>
    <property type="molecule type" value="Genomic_DNA"/>
</dbReference>
<evidence type="ECO:0000313" key="4">
    <source>
        <dbReference type="EMBL" id="CAI9783177.1"/>
    </source>
</evidence>
<sequence>MLLCSGLKSDSVDALREILISTVKSLVGPGLISIGDSLDDIIHEKFGKDSYVRIGGGMSPTRKRTASNMFNDKENRKFVCLMETRACIPSIKLSSIDTVILLNSDWDPMNDLRALHKINLSLGREQLKIFRIYLSCNLEEKILILAKQGTTHEDMIDNEPHVFWINLLNGRNPRWKYLSSPSSRAIKKGKRHNDLREEPEEEEKSNKKCRKEARSTANQRCPTDLKPRMKKKLHAQYKKRKFSVLQHPCNEPLQPSSSMPLAMTGDRSELIVTNLGTTNASLISGNKDPPEANRLTHSEAKQSVCLSLQRELERLQKDKDENLKLHDDMALNQASASARIVSRPDELSLSIAGFHSNINRNLVAGYELRAPAPHHRSMRPISISGPNLLSSPSTGIHFPPPISQSVQMQHVFTSVPAIPHGEQFLFRDVSYASSPYFWDLDRT</sequence>
<dbReference type="PANTHER" id="PTHR45623">
    <property type="entry name" value="CHROMODOMAIN-HELICASE-DNA-BINDING PROTEIN 3-RELATED-RELATED"/>
    <property type="match status" value="1"/>
</dbReference>
<dbReference type="GO" id="GO:0016887">
    <property type="term" value="F:ATP hydrolysis activity"/>
    <property type="evidence" value="ECO:0007669"/>
    <property type="project" value="TreeGrafter"/>
</dbReference>
<reference evidence="4" key="1">
    <citation type="submission" date="2023-05" db="EMBL/GenBank/DDBJ databases">
        <authorList>
            <person name="Huff M."/>
        </authorList>
    </citation>
    <scope>NUCLEOTIDE SEQUENCE</scope>
</reference>
<evidence type="ECO:0000256" key="2">
    <source>
        <dbReference type="SAM" id="Coils"/>
    </source>
</evidence>
<dbReference type="GO" id="GO:0000785">
    <property type="term" value="C:chromatin"/>
    <property type="evidence" value="ECO:0007669"/>
    <property type="project" value="TreeGrafter"/>
</dbReference>
<feature type="region of interest" description="Disordered" evidence="3">
    <location>
        <begin position="182"/>
        <end position="223"/>
    </location>
</feature>
<protein>
    <recommendedName>
        <fullName evidence="6">Helicase C-terminal domain-containing protein</fullName>
    </recommendedName>
</protein>
<proteinExistence type="predicted"/>
<dbReference type="Proteomes" id="UP000834106">
    <property type="component" value="Chromosome 19"/>
</dbReference>